<reference evidence="1" key="2">
    <citation type="journal article" date="2015" name="Fish Shellfish Immunol.">
        <title>Early steps in the European eel (Anguilla anguilla)-Vibrio vulnificus interaction in the gills: Role of the RtxA13 toxin.</title>
        <authorList>
            <person name="Callol A."/>
            <person name="Pajuelo D."/>
            <person name="Ebbesson L."/>
            <person name="Teles M."/>
            <person name="MacKenzie S."/>
            <person name="Amaro C."/>
        </authorList>
    </citation>
    <scope>NUCLEOTIDE SEQUENCE</scope>
</reference>
<dbReference type="EMBL" id="GBXM01041515">
    <property type="protein sequence ID" value="JAH67062.1"/>
    <property type="molecule type" value="Transcribed_RNA"/>
</dbReference>
<evidence type="ECO:0000313" key="1">
    <source>
        <dbReference type="EMBL" id="JAH67062.1"/>
    </source>
</evidence>
<protein>
    <submittedName>
        <fullName evidence="1">Uncharacterized protein</fullName>
    </submittedName>
</protein>
<organism evidence="1">
    <name type="scientific">Anguilla anguilla</name>
    <name type="common">European freshwater eel</name>
    <name type="synonym">Muraena anguilla</name>
    <dbReference type="NCBI Taxonomy" id="7936"/>
    <lineage>
        <taxon>Eukaryota</taxon>
        <taxon>Metazoa</taxon>
        <taxon>Chordata</taxon>
        <taxon>Craniata</taxon>
        <taxon>Vertebrata</taxon>
        <taxon>Euteleostomi</taxon>
        <taxon>Actinopterygii</taxon>
        <taxon>Neopterygii</taxon>
        <taxon>Teleostei</taxon>
        <taxon>Anguilliformes</taxon>
        <taxon>Anguillidae</taxon>
        <taxon>Anguilla</taxon>
    </lineage>
</organism>
<reference evidence="1" key="1">
    <citation type="submission" date="2014-11" db="EMBL/GenBank/DDBJ databases">
        <authorList>
            <person name="Amaro Gonzalez C."/>
        </authorList>
    </citation>
    <scope>NUCLEOTIDE SEQUENCE</scope>
</reference>
<dbReference type="AlphaFoldDB" id="A0A0E9UMP0"/>
<sequence length="16" mass="1854">MTGFVKQYDLPLMPDV</sequence>
<accession>A0A0E9UMP0</accession>
<proteinExistence type="predicted"/>
<name>A0A0E9UMP0_ANGAN</name>